<proteinExistence type="predicted"/>
<evidence type="ECO:0000256" key="1">
    <source>
        <dbReference type="ARBA" id="ARBA00023125"/>
    </source>
</evidence>
<keyword evidence="4" id="KW-1185">Reference proteome</keyword>
<accession>A0A223CWG3</accession>
<dbReference type="Pfam" id="PF01939">
    <property type="entry name" value="NucS_C"/>
    <property type="match status" value="1"/>
</dbReference>
<dbReference type="GO" id="GO:0004519">
    <property type="term" value="F:endonuclease activity"/>
    <property type="evidence" value="ECO:0007669"/>
    <property type="project" value="InterPro"/>
</dbReference>
<dbReference type="GO" id="GO:0003677">
    <property type="term" value="F:DNA binding"/>
    <property type="evidence" value="ECO:0007669"/>
    <property type="project" value="UniProtKB-KW"/>
</dbReference>
<dbReference type="AlphaFoldDB" id="A0A223CWG3"/>
<sequence>MARKQPTKKHLDEIQKIVLSSQNSISRRTLFKRFAQLCSIQTGNSAAFIDGLTVNHPHRTNAKFNNEDRICNKRFDLLYDNGDQMLSLYDQKIHGHWRIEKVGNNSYRPTKVTVEKPDILLTFQLESHLRDAIASTISEMEILKGHYLSLFQDSTGKLGIEYSIPTGIIDLLCVDQFGDFVVIELKNNKTTDQVLGQIARYIGWVKQHLAQGKAVHGLIITPQCSEQLRYAASIVPNLYLLEYSIQFHEVVWS</sequence>
<dbReference type="RefSeq" id="WP_094234900.1">
    <property type="nucleotide sequence ID" value="NZ_CP022657.1"/>
</dbReference>
<dbReference type="InterPro" id="IPR002793">
    <property type="entry name" value="Endonuclease_NucS"/>
</dbReference>
<dbReference type="CDD" id="cd22341">
    <property type="entry name" value="NucS-like"/>
    <property type="match status" value="1"/>
</dbReference>
<evidence type="ECO:0000259" key="2">
    <source>
        <dbReference type="Pfam" id="PF01939"/>
    </source>
</evidence>
<reference evidence="3 4" key="1">
    <citation type="journal article" date="2015" name="Int. J. Syst. Evol. Microbiol.">
        <title>Tumebacillus algifaecis sp. nov., isolated from decomposing algal scum.</title>
        <authorList>
            <person name="Wu Y.F."/>
            <person name="Zhang B."/>
            <person name="Xing P."/>
            <person name="Wu Q.L."/>
            <person name="Liu S.J."/>
        </authorList>
    </citation>
    <scope>NUCLEOTIDE SEQUENCE [LARGE SCALE GENOMIC DNA]</scope>
    <source>
        <strain evidence="3 4">THMBR28</strain>
    </source>
</reference>
<dbReference type="InterPro" id="IPR048301">
    <property type="entry name" value="NucS_C"/>
</dbReference>
<dbReference type="Proteomes" id="UP000214688">
    <property type="component" value="Chromosome"/>
</dbReference>
<gene>
    <name evidence="3" type="ORF">CIG75_00695</name>
</gene>
<dbReference type="KEGG" id="tab:CIG75_00695"/>
<protein>
    <recommendedName>
        <fullName evidence="2">Endonuclease NucS C-terminal domain-containing protein</fullName>
    </recommendedName>
</protein>
<dbReference type="InterPro" id="IPR011856">
    <property type="entry name" value="tRNA_endonuc-like_dom_sf"/>
</dbReference>
<dbReference type="OrthoDB" id="570199at2"/>
<name>A0A223CWG3_9BACL</name>
<organism evidence="3 4">
    <name type="scientific">Tumebacillus algifaecis</name>
    <dbReference type="NCBI Taxonomy" id="1214604"/>
    <lineage>
        <taxon>Bacteria</taxon>
        <taxon>Bacillati</taxon>
        <taxon>Bacillota</taxon>
        <taxon>Bacilli</taxon>
        <taxon>Bacillales</taxon>
        <taxon>Alicyclobacillaceae</taxon>
        <taxon>Tumebacillus</taxon>
    </lineage>
</organism>
<evidence type="ECO:0000313" key="4">
    <source>
        <dbReference type="Proteomes" id="UP000214688"/>
    </source>
</evidence>
<keyword evidence="1" id="KW-0238">DNA-binding</keyword>
<dbReference type="EMBL" id="CP022657">
    <property type="protein sequence ID" value="ASS73640.1"/>
    <property type="molecule type" value="Genomic_DNA"/>
</dbReference>
<dbReference type="Gene3D" id="3.40.1350.10">
    <property type="match status" value="1"/>
</dbReference>
<feature type="domain" description="Endonuclease NucS C-terminal" evidence="2">
    <location>
        <begin position="156"/>
        <end position="228"/>
    </location>
</feature>
<evidence type="ECO:0000313" key="3">
    <source>
        <dbReference type="EMBL" id="ASS73640.1"/>
    </source>
</evidence>